<sequence length="293" mass="32645">MLTLMKSKKAVLLGSISNKIHGLLGNKESNEEQLQEQNLRHSLFEKELELVAETQCESMSIVEMVRKEREREEGEDFRLEDEIDLVAGLFIIRFYKQMRMQKLLSFKRSAPSQVFGFDPTIQGHQSAMPRAVQETYSSTGGISGIPLSGNSKPSMHEFKSSSMPINALQPEQLAQLVLSLIGQQGQVGNIANAPLGENIWYKNRMDHSDTMRQQQGYSLQNNQAIPELSTSQFSQLQQTSNSAAAVSQATQRNQQLQGTDITEEGDGDPQKCLQATLQLATALFQQIQQGKGI</sequence>
<evidence type="ECO:0000313" key="3">
    <source>
        <dbReference type="Proteomes" id="UP001396334"/>
    </source>
</evidence>
<dbReference type="Proteomes" id="UP001396334">
    <property type="component" value="Unassembled WGS sequence"/>
</dbReference>
<feature type="region of interest" description="Disordered" evidence="1">
    <location>
        <begin position="248"/>
        <end position="268"/>
    </location>
</feature>
<comment type="caution">
    <text evidence="2">The sequence shown here is derived from an EMBL/GenBank/DDBJ whole genome shotgun (WGS) entry which is preliminary data.</text>
</comment>
<protein>
    <submittedName>
        <fullName evidence="2">Uncharacterized protein</fullName>
    </submittedName>
</protein>
<evidence type="ECO:0000313" key="2">
    <source>
        <dbReference type="EMBL" id="KAK9043774.1"/>
    </source>
</evidence>
<keyword evidence="3" id="KW-1185">Reference proteome</keyword>
<reference evidence="2 3" key="1">
    <citation type="journal article" date="2024" name="G3 (Bethesda)">
        <title>Genome assembly of Hibiscus sabdariffa L. provides insights into metabolisms of medicinal natural products.</title>
        <authorList>
            <person name="Kim T."/>
        </authorList>
    </citation>
    <scope>NUCLEOTIDE SEQUENCE [LARGE SCALE GENOMIC DNA]</scope>
    <source>
        <strain evidence="2">TK-2024</strain>
        <tissue evidence="2">Old leaves</tissue>
    </source>
</reference>
<dbReference type="EMBL" id="JBBPBN010000003">
    <property type="protein sequence ID" value="KAK9043774.1"/>
    <property type="molecule type" value="Genomic_DNA"/>
</dbReference>
<dbReference type="InterPro" id="IPR008480">
    <property type="entry name" value="DUF761_pln"/>
</dbReference>
<dbReference type="Pfam" id="PF05553">
    <property type="entry name" value="DUF761"/>
    <property type="match status" value="1"/>
</dbReference>
<dbReference type="PANTHER" id="PTHR33450:SF31">
    <property type="entry name" value="EMB|CAB67623.1"/>
    <property type="match status" value="1"/>
</dbReference>
<gene>
    <name evidence="2" type="ORF">V6N11_072104</name>
</gene>
<accession>A0ABR2U2R7</accession>
<evidence type="ECO:0000256" key="1">
    <source>
        <dbReference type="SAM" id="MobiDB-lite"/>
    </source>
</evidence>
<dbReference type="PANTHER" id="PTHR33450">
    <property type="entry name" value="EMB|CAB67623.1-RELATED"/>
    <property type="match status" value="1"/>
</dbReference>
<proteinExistence type="predicted"/>
<name>A0ABR2U2R7_9ROSI</name>
<organism evidence="2 3">
    <name type="scientific">Hibiscus sabdariffa</name>
    <name type="common">roselle</name>
    <dbReference type="NCBI Taxonomy" id="183260"/>
    <lineage>
        <taxon>Eukaryota</taxon>
        <taxon>Viridiplantae</taxon>
        <taxon>Streptophyta</taxon>
        <taxon>Embryophyta</taxon>
        <taxon>Tracheophyta</taxon>
        <taxon>Spermatophyta</taxon>
        <taxon>Magnoliopsida</taxon>
        <taxon>eudicotyledons</taxon>
        <taxon>Gunneridae</taxon>
        <taxon>Pentapetalae</taxon>
        <taxon>rosids</taxon>
        <taxon>malvids</taxon>
        <taxon>Malvales</taxon>
        <taxon>Malvaceae</taxon>
        <taxon>Malvoideae</taxon>
        <taxon>Hibiscus</taxon>
    </lineage>
</organism>
<feature type="compositionally biased region" description="Polar residues" evidence="1">
    <location>
        <begin position="248"/>
        <end position="260"/>
    </location>
</feature>